<reference evidence="3" key="1">
    <citation type="journal article" date="2017" name="bioRxiv">
        <title>Conservation of a gene cluster reveals novel cercosporin biosynthetic mechanisms and extends production to the genus Colletotrichum.</title>
        <authorList>
            <person name="de Jonge R."/>
            <person name="Ebert M.K."/>
            <person name="Huitt-Roehl C.R."/>
            <person name="Pal P."/>
            <person name="Suttle J.C."/>
            <person name="Spanner R.E."/>
            <person name="Neubauer J.D."/>
            <person name="Jurick W.M.II."/>
            <person name="Stott K.A."/>
            <person name="Secor G.A."/>
            <person name="Thomma B.P.H.J."/>
            <person name="Van de Peer Y."/>
            <person name="Townsend C.A."/>
            <person name="Bolton M.D."/>
        </authorList>
    </citation>
    <scope>NUCLEOTIDE SEQUENCE [LARGE SCALE GENOMIC DNA]</scope>
    <source>
        <strain evidence="3">CBS538.71</strain>
    </source>
</reference>
<proteinExistence type="predicted"/>
<keyword evidence="3" id="KW-1185">Reference proteome</keyword>
<comment type="caution">
    <text evidence="2">The sequence shown here is derived from an EMBL/GenBank/DDBJ whole genome shotgun (WGS) entry which is preliminary data.</text>
</comment>
<feature type="chain" id="PRO_5015771035" evidence="1">
    <location>
        <begin position="19"/>
        <end position="411"/>
    </location>
</feature>
<dbReference type="AlphaFoldDB" id="A0A2S6CFA3"/>
<keyword evidence="1" id="KW-0732">Signal</keyword>
<evidence type="ECO:0000313" key="3">
    <source>
        <dbReference type="Proteomes" id="UP000237631"/>
    </source>
</evidence>
<sequence>MKSSILSTLSLLLASSLAFDCYPDPSKPPTKWCADGVFKCNWDQNQRFCEDENYAYCGGTGTANDMAWLDKLAGGDRCCLGHGIIEKGSTCDGVGIITSPQGQRDYPFSSIFIDVTMDLDQLMCNVKRGELELVAATTFGQNHLRLRQEQRQTDMAADFIAQLLAAADNLSLCELETASRRFIEIRNSKTPLFRLPGELRNRIWRLALIEDIRYQHAVSREEAESTIQERQAASTGCTKAALVFHEIADRRALGDNSFGSIFQDSVFHPEPKMVALPKFFNASRQMKIEVESILYCEVMMWENYDHMFRTWKVLLPYQMGSLCNTRKHGMPILKLYKMFRPDGFKTHVDVDFGTAGIPGPDKYEPARRDGRIRFAEELELENLTWAIGNPYLVWDAVSTETPIRNDMFFVC</sequence>
<protein>
    <submittedName>
        <fullName evidence="2">Uncharacterized protein</fullName>
    </submittedName>
</protein>
<organism evidence="2 3">
    <name type="scientific">Cercospora berteroae</name>
    <dbReference type="NCBI Taxonomy" id="357750"/>
    <lineage>
        <taxon>Eukaryota</taxon>
        <taxon>Fungi</taxon>
        <taxon>Dikarya</taxon>
        <taxon>Ascomycota</taxon>
        <taxon>Pezizomycotina</taxon>
        <taxon>Dothideomycetes</taxon>
        <taxon>Dothideomycetidae</taxon>
        <taxon>Mycosphaerellales</taxon>
        <taxon>Mycosphaerellaceae</taxon>
        <taxon>Cercospora</taxon>
    </lineage>
</organism>
<dbReference type="EMBL" id="PNEN01000460">
    <property type="protein sequence ID" value="PPJ58394.1"/>
    <property type="molecule type" value="Genomic_DNA"/>
</dbReference>
<evidence type="ECO:0000313" key="2">
    <source>
        <dbReference type="EMBL" id="PPJ58394.1"/>
    </source>
</evidence>
<feature type="signal peptide" evidence="1">
    <location>
        <begin position="1"/>
        <end position="18"/>
    </location>
</feature>
<accession>A0A2S6CFA3</accession>
<dbReference type="Proteomes" id="UP000237631">
    <property type="component" value="Unassembled WGS sequence"/>
</dbReference>
<evidence type="ECO:0000256" key="1">
    <source>
        <dbReference type="SAM" id="SignalP"/>
    </source>
</evidence>
<name>A0A2S6CFA3_9PEZI</name>
<gene>
    <name evidence="2" type="ORF">CBER1_08090</name>
</gene>